<dbReference type="EMBL" id="MLJW01000119">
    <property type="protein sequence ID" value="OIQ98392.1"/>
    <property type="molecule type" value="Genomic_DNA"/>
</dbReference>
<keyword evidence="7 19" id="KW-0808">Transferase</keyword>
<evidence type="ECO:0000256" key="6">
    <source>
        <dbReference type="ARBA" id="ARBA00022553"/>
    </source>
</evidence>
<dbReference type="SMART" id="SM00387">
    <property type="entry name" value="HATPase_c"/>
    <property type="match status" value="1"/>
</dbReference>
<evidence type="ECO:0000256" key="10">
    <source>
        <dbReference type="ARBA" id="ARBA00022777"/>
    </source>
</evidence>
<evidence type="ECO:0000256" key="3">
    <source>
        <dbReference type="ARBA" id="ARBA00012438"/>
    </source>
</evidence>
<dbReference type="InterPro" id="IPR036890">
    <property type="entry name" value="HATPase_C_sf"/>
</dbReference>
<keyword evidence="10" id="KW-0418">Kinase</keyword>
<dbReference type="PROSITE" id="PS50885">
    <property type="entry name" value="HAMP"/>
    <property type="match status" value="1"/>
</dbReference>
<evidence type="ECO:0000256" key="9">
    <source>
        <dbReference type="ARBA" id="ARBA00022741"/>
    </source>
</evidence>
<evidence type="ECO:0000256" key="5">
    <source>
        <dbReference type="ARBA" id="ARBA00022519"/>
    </source>
</evidence>
<reference evidence="19" key="1">
    <citation type="submission" date="2016-10" db="EMBL/GenBank/DDBJ databases">
        <title>Sequence of Gallionella enrichment culture.</title>
        <authorList>
            <person name="Poehlein A."/>
            <person name="Muehling M."/>
            <person name="Daniel R."/>
        </authorList>
    </citation>
    <scope>NUCLEOTIDE SEQUENCE</scope>
</reference>
<feature type="region of interest" description="Disordered" evidence="15">
    <location>
        <begin position="131"/>
        <end position="152"/>
    </location>
</feature>
<evidence type="ECO:0000256" key="13">
    <source>
        <dbReference type="ARBA" id="ARBA00023012"/>
    </source>
</evidence>
<name>A0A1J5RQ23_9ZZZZ</name>
<accession>A0A1J5RQ23</accession>
<protein>
    <recommendedName>
        <fullName evidence="3">histidine kinase</fullName>
        <ecNumber evidence="3">2.7.13.3</ecNumber>
    </recommendedName>
</protein>
<evidence type="ECO:0000256" key="14">
    <source>
        <dbReference type="ARBA" id="ARBA00023136"/>
    </source>
</evidence>
<dbReference type="AlphaFoldDB" id="A0A1J5RQ23"/>
<evidence type="ECO:0000259" key="18">
    <source>
        <dbReference type="PROSITE" id="PS50885"/>
    </source>
</evidence>
<dbReference type="SMART" id="SM00304">
    <property type="entry name" value="HAMP"/>
    <property type="match status" value="1"/>
</dbReference>
<dbReference type="InterPro" id="IPR003661">
    <property type="entry name" value="HisK_dim/P_dom"/>
</dbReference>
<dbReference type="InterPro" id="IPR003660">
    <property type="entry name" value="HAMP_dom"/>
</dbReference>
<evidence type="ECO:0000256" key="7">
    <source>
        <dbReference type="ARBA" id="ARBA00022679"/>
    </source>
</evidence>
<keyword evidence="6" id="KW-0597">Phosphoprotein</keyword>
<dbReference type="InterPro" id="IPR036097">
    <property type="entry name" value="HisK_dim/P_sf"/>
</dbReference>
<dbReference type="Gene3D" id="3.30.565.10">
    <property type="entry name" value="Histidine kinase-like ATPase, C-terminal domain"/>
    <property type="match status" value="1"/>
</dbReference>
<dbReference type="GO" id="GO:0000155">
    <property type="term" value="F:phosphorelay sensor kinase activity"/>
    <property type="evidence" value="ECO:0007669"/>
    <property type="project" value="InterPro"/>
</dbReference>
<comment type="catalytic activity">
    <reaction evidence="1">
        <text>ATP + protein L-histidine = ADP + protein N-phospho-L-histidine.</text>
        <dbReference type="EC" id="2.7.13.3"/>
    </reaction>
</comment>
<comment type="subcellular location">
    <subcellularLocation>
        <location evidence="2">Cell inner membrane</location>
        <topology evidence="2">Multi-pass membrane protein</topology>
    </subcellularLocation>
</comment>
<keyword evidence="12 16" id="KW-1133">Transmembrane helix</keyword>
<comment type="caution">
    <text evidence="19">The sequence shown here is derived from an EMBL/GenBank/DDBJ whole genome shotgun (WGS) entry which is preliminary data.</text>
</comment>
<dbReference type="CDD" id="cd00082">
    <property type="entry name" value="HisKA"/>
    <property type="match status" value="1"/>
</dbReference>
<evidence type="ECO:0000256" key="2">
    <source>
        <dbReference type="ARBA" id="ARBA00004429"/>
    </source>
</evidence>
<evidence type="ECO:0000256" key="15">
    <source>
        <dbReference type="SAM" id="MobiDB-lite"/>
    </source>
</evidence>
<evidence type="ECO:0000259" key="17">
    <source>
        <dbReference type="PROSITE" id="PS50109"/>
    </source>
</evidence>
<feature type="transmembrane region" description="Helical" evidence="16">
    <location>
        <begin position="185"/>
        <end position="204"/>
    </location>
</feature>
<proteinExistence type="predicted"/>
<dbReference type="SUPFAM" id="SSF47384">
    <property type="entry name" value="Homodimeric domain of signal transducing histidine kinase"/>
    <property type="match status" value="1"/>
</dbReference>
<dbReference type="PRINTS" id="PR00344">
    <property type="entry name" value="BCTRLSENSOR"/>
</dbReference>
<keyword evidence="4" id="KW-1003">Cell membrane</keyword>
<dbReference type="Gene3D" id="1.10.287.130">
    <property type="match status" value="1"/>
</dbReference>
<dbReference type="SUPFAM" id="SSF55874">
    <property type="entry name" value="ATPase domain of HSP90 chaperone/DNA topoisomerase II/histidine kinase"/>
    <property type="match status" value="1"/>
</dbReference>
<feature type="domain" description="HAMP" evidence="18">
    <location>
        <begin position="205"/>
        <end position="257"/>
    </location>
</feature>
<dbReference type="Pfam" id="PF00512">
    <property type="entry name" value="HisKA"/>
    <property type="match status" value="1"/>
</dbReference>
<keyword evidence="9" id="KW-0547">Nucleotide-binding</keyword>
<dbReference type="GO" id="GO:0005524">
    <property type="term" value="F:ATP binding"/>
    <property type="evidence" value="ECO:0007669"/>
    <property type="project" value="UniProtKB-KW"/>
</dbReference>
<keyword evidence="8 16" id="KW-0812">Transmembrane</keyword>
<dbReference type="Pfam" id="PF02518">
    <property type="entry name" value="HATPase_c"/>
    <property type="match status" value="1"/>
</dbReference>
<feature type="domain" description="Histidine kinase" evidence="17">
    <location>
        <begin position="265"/>
        <end position="458"/>
    </location>
</feature>
<dbReference type="InterPro" id="IPR005467">
    <property type="entry name" value="His_kinase_dom"/>
</dbReference>
<dbReference type="EC" id="2.7.13.3" evidence="3"/>
<dbReference type="InterPro" id="IPR003594">
    <property type="entry name" value="HATPase_dom"/>
</dbReference>
<keyword evidence="5" id="KW-0997">Cell inner membrane</keyword>
<dbReference type="PROSITE" id="PS50109">
    <property type="entry name" value="HIS_KIN"/>
    <property type="match status" value="1"/>
</dbReference>
<evidence type="ECO:0000256" key="1">
    <source>
        <dbReference type="ARBA" id="ARBA00000085"/>
    </source>
</evidence>
<evidence type="ECO:0000256" key="11">
    <source>
        <dbReference type="ARBA" id="ARBA00022840"/>
    </source>
</evidence>
<dbReference type="PANTHER" id="PTHR44936">
    <property type="entry name" value="SENSOR PROTEIN CREC"/>
    <property type="match status" value="1"/>
</dbReference>
<organism evidence="19">
    <name type="scientific">mine drainage metagenome</name>
    <dbReference type="NCBI Taxonomy" id="410659"/>
    <lineage>
        <taxon>unclassified sequences</taxon>
        <taxon>metagenomes</taxon>
        <taxon>ecological metagenomes</taxon>
    </lineage>
</organism>
<sequence>MRLVPETLVGRTVLILLVGLVLSQVAAVVLFGLNHHAFFLRMTSQRRAERIASAVQVLNGTAAARRLETERALDGPGFRVRWLPQAGPPPSGPVPGEARDLEMELHRLMPGRTVLVRQGFHPPPGFFPRPPDGAFAGPDDFGPPPDEMEHPHPPPLVIWTRLDDGTWLRMVARAAQGEGFLHPGFYGPLLTSMVVVLLFSLLAARRAARPLALMEAAASRLGRDVNAPPVAVSGPREVRAAAMAFNEMQARLRRFIDDRTQMVAAISHDLRTPITRLKLRAEFIDDEEQRGKVLSDLAEMEAMIASTLAFARDDAAREMREPLDLAQMLADLADEFGGHYSGPAALVITAGPLGLKRTFANLIGNAVKYGGTARIGLERKDGGHVRVIVDDDGPGIPEAELERVFAPFYRVEASRNRETGGTGLGLAVARSAVRAHGGDITLKNRAGGGLRVTVLLPV</sequence>
<evidence type="ECO:0000256" key="4">
    <source>
        <dbReference type="ARBA" id="ARBA00022475"/>
    </source>
</evidence>
<feature type="transmembrane region" description="Helical" evidence="16">
    <location>
        <begin position="12"/>
        <end position="33"/>
    </location>
</feature>
<dbReference type="InterPro" id="IPR004358">
    <property type="entry name" value="Sig_transdc_His_kin-like_C"/>
</dbReference>
<dbReference type="Pfam" id="PF00672">
    <property type="entry name" value="HAMP"/>
    <property type="match status" value="1"/>
</dbReference>
<evidence type="ECO:0000256" key="16">
    <source>
        <dbReference type="SAM" id="Phobius"/>
    </source>
</evidence>
<dbReference type="SMART" id="SM00388">
    <property type="entry name" value="HisKA"/>
    <property type="match status" value="1"/>
</dbReference>
<evidence type="ECO:0000256" key="8">
    <source>
        <dbReference type="ARBA" id="ARBA00022692"/>
    </source>
</evidence>
<dbReference type="InterPro" id="IPR050980">
    <property type="entry name" value="2C_sensor_his_kinase"/>
</dbReference>
<keyword evidence="13" id="KW-0902">Two-component regulatory system</keyword>
<keyword evidence="14 16" id="KW-0472">Membrane</keyword>
<evidence type="ECO:0000256" key="12">
    <source>
        <dbReference type="ARBA" id="ARBA00022989"/>
    </source>
</evidence>
<keyword evidence="11" id="KW-0067">ATP-binding</keyword>
<dbReference type="PANTHER" id="PTHR44936:SF5">
    <property type="entry name" value="SENSOR HISTIDINE KINASE ENVZ"/>
    <property type="match status" value="1"/>
</dbReference>
<feature type="region of interest" description="Disordered" evidence="15">
    <location>
        <begin position="78"/>
        <end position="98"/>
    </location>
</feature>
<evidence type="ECO:0000313" key="19">
    <source>
        <dbReference type="EMBL" id="OIQ98392.1"/>
    </source>
</evidence>
<dbReference type="GO" id="GO:0005886">
    <property type="term" value="C:plasma membrane"/>
    <property type="evidence" value="ECO:0007669"/>
    <property type="project" value="UniProtKB-SubCell"/>
</dbReference>
<gene>
    <name evidence="19" type="primary">envZ_10</name>
    <name evidence="19" type="ORF">GALL_195170</name>
</gene>